<keyword evidence="9 10" id="KW-0998">Cell outer membrane</keyword>
<dbReference type="Pfam" id="PF00593">
    <property type="entry name" value="TonB_dep_Rec_b-barrel"/>
    <property type="match status" value="1"/>
</dbReference>
<gene>
    <name evidence="15" type="ORF">HNQ59_002462</name>
</gene>
<dbReference type="PANTHER" id="PTHR47234">
    <property type="match status" value="1"/>
</dbReference>
<feature type="signal peptide" evidence="12">
    <location>
        <begin position="1"/>
        <end position="24"/>
    </location>
</feature>
<evidence type="ECO:0000256" key="7">
    <source>
        <dbReference type="ARBA" id="ARBA00023136"/>
    </source>
</evidence>
<dbReference type="InterPro" id="IPR036942">
    <property type="entry name" value="Beta-barrel_TonB_sf"/>
</dbReference>
<dbReference type="GO" id="GO:0009279">
    <property type="term" value="C:cell outer membrane"/>
    <property type="evidence" value="ECO:0007669"/>
    <property type="project" value="UniProtKB-SubCell"/>
</dbReference>
<evidence type="ECO:0000256" key="6">
    <source>
        <dbReference type="ARBA" id="ARBA00023077"/>
    </source>
</evidence>
<evidence type="ECO:0000256" key="3">
    <source>
        <dbReference type="ARBA" id="ARBA00022448"/>
    </source>
</evidence>
<proteinExistence type="inferred from homology"/>
<evidence type="ECO:0000256" key="12">
    <source>
        <dbReference type="SAM" id="SignalP"/>
    </source>
</evidence>
<sequence>MRLKPITMALATAGVVSILSPVHAEEQPKKTERIEVTGSHIKRISAESATPIQVVKREEIAKTGATNVKELLDTLSMSTSSSDMADIGRSNSFATGSSSVSFRNMGQQSTLVLLNFRRVAPYALADYADVFTNLDALPLDAIERVEVLKSGASAIYGSDAVAGVINIITRKDYRGLQIKADHSWSHTSGTFKSNNASITGGMGDLAADRYNVLVNADFYKRDPVMWNDVMKYSNREVTKKFRNFGSPSSYSYPGNVNLKALPGCAEKNSGGLCIYNRYERFQAVPESKRANFFAAGKLQLTDSLLSFTELTYSKIKTEYLNAFQAYGPALPPTDWGDPVTSKPKTFTYRGLPVGHPLNSTNKEVGFHYRFKDGPANSKVDSDSYRLVTGLKGSFGEQDWETAVGIMGAKTVNREYGSFSESGFKKVIGDYTQTVLPADFFNKPNGYRMAQENSAEVLSVLFPEYGYKGENKQSFIDGKISGPIAELPTGTLGYAAGFDLRKETFTITPTENTKNGDVVGLGQTETNASRSLGAVFGELSIPVMKNLEAQVAGRLDKAKGFDAHFSPKVGFRFEPSKSMLFRGTFETGFRAPNLTESAPSTKIAFNNGQSDPKRCPQAERLSEDLQAQASALPTNDPRIAFLQARADTVRQNECSAGVVSIVKNNPNLKPEISKSFSLGMVLEPIAGISTSVDYWNIQRKDEIGLRTIADLLANEDTLEPGIINRNSLANETNFTPAELAQYGVTVGSLASRNQAFENRNKTKTDGIDFNLRGSFSAGAAGKIQLDWNTTYLHSYYEWSANKGGYGDNLSGRYGYSKYSSDLTTSLVSKGATNGLRFNFNSGTTLKRDYNDTQYTDEACATRGWNTSECRIASYMTVDYFLNYSAIKNLTINFNVRNVFNRKPEPNLRWMDEKGGIIPQDINDARGRMLKLGFEYKFL</sequence>
<keyword evidence="4 10" id="KW-1134">Transmembrane beta strand</keyword>
<evidence type="ECO:0000313" key="16">
    <source>
        <dbReference type="Proteomes" id="UP000575898"/>
    </source>
</evidence>
<evidence type="ECO:0000256" key="10">
    <source>
        <dbReference type="PROSITE-ProRule" id="PRU01360"/>
    </source>
</evidence>
<dbReference type="RefSeq" id="WP_184039546.1">
    <property type="nucleotide sequence ID" value="NZ_JACHHY010000014.1"/>
</dbReference>
<organism evidence="15 16">
    <name type="scientific">Chitinivorax tropicus</name>
    <dbReference type="NCBI Taxonomy" id="714531"/>
    <lineage>
        <taxon>Bacteria</taxon>
        <taxon>Pseudomonadati</taxon>
        <taxon>Pseudomonadota</taxon>
        <taxon>Betaproteobacteria</taxon>
        <taxon>Chitinivorax</taxon>
    </lineage>
</organism>
<dbReference type="PANTHER" id="PTHR47234:SF2">
    <property type="entry name" value="TONB-DEPENDENT RECEPTOR"/>
    <property type="match status" value="1"/>
</dbReference>
<comment type="similarity">
    <text evidence="2 10 11">Belongs to the TonB-dependent receptor family.</text>
</comment>
<dbReference type="InterPro" id="IPR037066">
    <property type="entry name" value="Plug_dom_sf"/>
</dbReference>
<evidence type="ECO:0000256" key="1">
    <source>
        <dbReference type="ARBA" id="ARBA00004571"/>
    </source>
</evidence>
<feature type="domain" description="TonB-dependent receptor-like beta-barrel" evidence="13">
    <location>
        <begin position="348"/>
        <end position="897"/>
    </location>
</feature>
<reference evidence="15 16" key="1">
    <citation type="submission" date="2020-08" db="EMBL/GenBank/DDBJ databases">
        <title>Genomic Encyclopedia of Type Strains, Phase IV (KMG-IV): sequencing the most valuable type-strain genomes for metagenomic binning, comparative biology and taxonomic classification.</title>
        <authorList>
            <person name="Goeker M."/>
        </authorList>
    </citation>
    <scope>NUCLEOTIDE SEQUENCE [LARGE SCALE GENOMIC DNA]</scope>
    <source>
        <strain evidence="15 16">DSM 27165</strain>
    </source>
</reference>
<dbReference type="Pfam" id="PF07715">
    <property type="entry name" value="Plug"/>
    <property type="match status" value="1"/>
</dbReference>
<comment type="caution">
    <text evidence="15">The sequence shown here is derived from an EMBL/GenBank/DDBJ whole genome shotgun (WGS) entry which is preliminary data.</text>
</comment>
<keyword evidence="8 15" id="KW-0675">Receptor</keyword>
<protein>
    <submittedName>
        <fullName evidence="15">Iron complex outermembrane receptor protein</fullName>
    </submittedName>
</protein>
<dbReference type="PROSITE" id="PS52016">
    <property type="entry name" value="TONB_DEPENDENT_REC_3"/>
    <property type="match status" value="1"/>
</dbReference>
<evidence type="ECO:0000256" key="5">
    <source>
        <dbReference type="ARBA" id="ARBA00022692"/>
    </source>
</evidence>
<evidence type="ECO:0000256" key="4">
    <source>
        <dbReference type="ARBA" id="ARBA00022452"/>
    </source>
</evidence>
<evidence type="ECO:0000313" key="15">
    <source>
        <dbReference type="EMBL" id="MBB5019164.1"/>
    </source>
</evidence>
<evidence type="ECO:0000259" key="13">
    <source>
        <dbReference type="Pfam" id="PF00593"/>
    </source>
</evidence>
<dbReference type="EMBL" id="JACHHY010000014">
    <property type="protein sequence ID" value="MBB5019164.1"/>
    <property type="molecule type" value="Genomic_DNA"/>
</dbReference>
<dbReference type="InterPro" id="IPR039426">
    <property type="entry name" value="TonB-dep_rcpt-like"/>
</dbReference>
<feature type="chain" id="PRO_5033016568" evidence="12">
    <location>
        <begin position="25"/>
        <end position="937"/>
    </location>
</feature>
<comment type="subcellular location">
    <subcellularLocation>
        <location evidence="1 10">Cell outer membrane</location>
        <topology evidence="1 10">Multi-pass membrane protein</topology>
    </subcellularLocation>
</comment>
<evidence type="ECO:0000256" key="11">
    <source>
        <dbReference type="RuleBase" id="RU003357"/>
    </source>
</evidence>
<evidence type="ECO:0000256" key="2">
    <source>
        <dbReference type="ARBA" id="ARBA00009810"/>
    </source>
</evidence>
<evidence type="ECO:0000259" key="14">
    <source>
        <dbReference type="Pfam" id="PF07715"/>
    </source>
</evidence>
<feature type="domain" description="TonB-dependent receptor plug" evidence="14">
    <location>
        <begin position="47"/>
        <end position="164"/>
    </location>
</feature>
<dbReference type="InterPro" id="IPR012910">
    <property type="entry name" value="Plug_dom"/>
</dbReference>
<keyword evidence="16" id="KW-1185">Reference proteome</keyword>
<evidence type="ECO:0000256" key="8">
    <source>
        <dbReference type="ARBA" id="ARBA00023170"/>
    </source>
</evidence>
<accession>A0A840MIY5</accession>
<name>A0A840MIY5_9PROT</name>
<keyword evidence="5 10" id="KW-0812">Transmembrane</keyword>
<evidence type="ECO:0000256" key="9">
    <source>
        <dbReference type="ARBA" id="ARBA00023237"/>
    </source>
</evidence>
<keyword evidence="6 11" id="KW-0798">TonB box</keyword>
<keyword evidence="7 10" id="KW-0472">Membrane</keyword>
<keyword evidence="12" id="KW-0732">Signal</keyword>
<dbReference type="AlphaFoldDB" id="A0A840MIY5"/>
<keyword evidence="3 10" id="KW-0813">Transport</keyword>
<dbReference type="Proteomes" id="UP000575898">
    <property type="component" value="Unassembled WGS sequence"/>
</dbReference>
<dbReference type="SUPFAM" id="SSF56935">
    <property type="entry name" value="Porins"/>
    <property type="match status" value="1"/>
</dbReference>
<dbReference type="Gene3D" id="2.40.170.20">
    <property type="entry name" value="TonB-dependent receptor, beta-barrel domain"/>
    <property type="match status" value="1"/>
</dbReference>
<dbReference type="Gene3D" id="2.170.130.10">
    <property type="entry name" value="TonB-dependent receptor, plug domain"/>
    <property type="match status" value="1"/>
</dbReference>
<dbReference type="InterPro" id="IPR000531">
    <property type="entry name" value="Beta-barrel_TonB"/>
</dbReference>